<protein>
    <submittedName>
        <fullName evidence="1">Phage virion morphogenesis protein</fullName>
    </submittedName>
</protein>
<accession>A0ABV7AZL8</accession>
<dbReference type="RefSeq" id="WP_377816484.1">
    <property type="nucleotide sequence ID" value="NZ_JBHRSJ010000035.1"/>
</dbReference>
<dbReference type="InterPro" id="IPR006522">
    <property type="entry name" value="Phage_virion_morphogenesis"/>
</dbReference>
<comment type="caution">
    <text evidence="1">The sequence shown here is derived from an EMBL/GenBank/DDBJ whole genome shotgun (WGS) entry which is preliminary data.</text>
</comment>
<reference evidence="2" key="1">
    <citation type="journal article" date="2019" name="Int. J. Syst. Evol. Microbiol.">
        <title>The Global Catalogue of Microorganisms (GCM) 10K type strain sequencing project: providing services to taxonomists for standard genome sequencing and annotation.</title>
        <authorList>
            <consortium name="The Broad Institute Genomics Platform"/>
            <consortium name="The Broad Institute Genome Sequencing Center for Infectious Disease"/>
            <person name="Wu L."/>
            <person name="Ma J."/>
        </authorList>
    </citation>
    <scope>NUCLEOTIDE SEQUENCE [LARGE SCALE GENOMIC DNA]</scope>
    <source>
        <strain evidence="2">KCTC 62195</strain>
    </source>
</reference>
<dbReference type="Proteomes" id="UP001595457">
    <property type="component" value="Unassembled WGS sequence"/>
</dbReference>
<evidence type="ECO:0000313" key="2">
    <source>
        <dbReference type="Proteomes" id="UP001595457"/>
    </source>
</evidence>
<gene>
    <name evidence="1" type="ORF">ACFOJE_19310</name>
</gene>
<evidence type="ECO:0000313" key="1">
    <source>
        <dbReference type="EMBL" id="MFC2974346.1"/>
    </source>
</evidence>
<dbReference type="NCBIfam" id="TIGR01635">
    <property type="entry name" value="tail_comp_S"/>
    <property type="match status" value="1"/>
</dbReference>
<organism evidence="1 2">
    <name type="scientific">Azotobacter bryophylli</name>
    <dbReference type="NCBI Taxonomy" id="1986537"/>
    <lineage>
        <taxon>Bacteria</taxon>
        <taxon>Pseudomonadati</taxon>
        <taxon>Pseudomonadota</taxon>
        <taxon>Gammaproteobacteria</taxon>
        <taxon>Pseudomonadales</taxon>
        <taxon>Pseudomonadaceae</taxon>
        <taxon>Azotobacter</taxon>
    </lineage>
</organism>
<dbReference type="EMBL" id="JBHRSJ010000035">
    <property type="protein sequence ID" value="MFC2974346.1"/>
    <property type="molecule type" value="Genomic_DNA"/>
</dbReference>
<dbReference type="Pfam" id="PF05069">
    <property type="entry name" value="Phage_tail_S"/>
    <property type="match status" value="1"/>
</dbReference>
<name>A0ABV7AZL8_9GAMM</name>
<sequence>MAVSIRIDSNLPQVERLFKAIRQLGANPQPVLQDIAFLGENSTRARFRSQTSPDGQRWKPSLRAQLSGGKTLTKDGHLGDSIASQADDQEAAWGTNRVYAAIHQFGGIVRAKGSGGLRFNIPGIGWRNKRQVQITARPFLGLSDNDRQDILDLVSDHLSNLIRRSAPGGA</sequence>
<proteinExistence type="predicted"/>
<keyword evidence="2" id="KW-1185">Reference proteome</keyword>